<proteinExistence type="predicted"/>
<evidence type="ECO:0000313" key="2">
    <source>
        <dbReference type="EMBL" id="MFD2918883.1"/>
    </source>
</evidence>
<organism evidence="2 3">
    <name type="scientific">Terrimonas rubra</name>
    <dbReference type="NCBI Taxonomy" id="1035890"/>
    <lineage>
        <taxon>Bacteria</taxon>
        <taxon>Pseudomonadati</taxon>
        <taxon>Bacteroidota</taxon>
        <taxon>Chitinophagia</taxon>
        <taxon>Chitinophagales</taxon>
        <taxon>Chitinophagaceae</taxon>
        <taxon>Terrimonas</taxon>
    </lineage>
</organism>
<accession>A0ABW6A0T1</accession>
<protein>
    <submittedName>
        <fullName evidence="2">Uncharacterized protein</fullName>
    </submittedName>
</protein>
<reference evidence="3" key="1">
    <citation type="journal article" date="2019" name="Int. J. Syst. Evol. Microbiol.">
        <title>The Global Catalogue of Microorganisms (GCM) 10K type strain sequencing project: providing services to taxonomists for standard genome sequencing and annotation.</title>
        <authorList>
            <consortium name="The Broad Institute Genomics Platform"/>
            <consortium name="The Broad Institute Genome Sequencing Center for Infectious Disease"/>
            <person name="Wu L."/>
            <person name="Ma J."/>
        </authorList>
    </citation>
    <scope>NUCLEOTIDE SEQUENCE [LARGE SCALE GENOMIC DNA]</scope>
    <source>
        <strain evidence="3">KCTC 23299</strain>
    </source>
</reference>
<name>A0ABW6A0T1_9BACT</name>
<evidence type="ECO:0000313" key="3">
    <source>
        <dbReference type="Proteomes" id="UP001597511"/>
    </source>
</evidence>
<dbReference type="RefSeq" id="WP_386095498.1">
    <property type="nucleotide sequence ID" value="NZ_JBHUOZ010000001.1"/>
</dbReference>
<feature type="compositionally biased region" description="Polar residues" evidence="1">
    <location>
        <begin position="490"/>
        <end position="503"/>
    </location>
</feature>
<comment type="caution">
    <text evidence="2">The sequence shown here is derived from an EMBL/GenBank/DDBJ whole genome shotgun (WGS) entry which is preliminary data.</text>
</comment>
<gene>
    <name evidence="2" type="ORF">ACFS6H_04115</name>
</gene>
<keyword evidence="3" id="KW-1185">Reference proteome</keyword>
<dbReference type="Proteomes" id="UP001597511">
    <property type="component" value="Unassembled WGS sequence"/>
</dbReference>
<dbReference type="EMBL" id="JBHUOZ010000001">
    <property type="protein sequence ID" value="MFD2918883.1"/>
    <property type="molecule type" value="Genomic_DNA"/>
</dbReference>
<feature type="region of interest" description="Disordered" evidence="1">
    <location>
        <begin position="489"/>
        <end position="514"/>
    </location>
</feature>
<evidence type="ECO:0000256" key="1">
    <source>
        <dbReference type="SAM" id="MobiDB-lite"/>
    </source>
</evidence>
<sequence>MRRNQKLLLLSLTFGIFLIVSNSCRKIDFERTKSEDISSVKARFFQTTTTTHPTVLAIARSIERQDASRNFVSRLTRNAGFPLWDKSKVATGRSQATRGQGNAVDNQMIFIPFVRDSSITTDAILIAKITQSDTLYRLVYPTRYRDLLGEGQPTEGQWGGKDLFLSFLYFDYNIFGNTQFDLYDRRLIDQSNDLSMDNRLEIIRFHNNNAGRIHGSENGVYWEEVCITYTYFVSCTAVRSSAVYNRSMIKPSCSAENTVCITFWFDDFNDEDWSWFSVQSSGGTSGSGSCTNCNWEDEDPCPENEPGTPATGFECDPGWLPEIPFDRIEKVDTTTFDRLAEYEHVSTYVTSSGQLITFPAGARVQVYKNIDPASHTNGAVYGFSINGQRYVSIQEEYLMPGAIAVPPPKFTGFYKVVNGRPNFDSLFNPSLLVQNPTPVDGFVKVVRMKWVKEPNGQCKIERQIVDYRLRPNTPGNINTTASEVFDIESAPSSPGSVVESTPTECPAASPISAPASQTQKTITSYFNESAAKLDSFLNNRLHSSVKIYFYDQQTQSVKYTVGQGGPKTLTFGEELTETNKFEDGTFGPTDADIAIRAYIENGQWQYEVKLNYTRLGNPHPKIVNHVQQVVTEIREQAEAEARDVRTVGRERQLERYQVLNEEEFSKEGMGLLEAISAIWDVGRHIIKEGQMPEFIWDRGVRSNTTLINVKALYDKSVFKMPSAAAGATDQLVDELTGVMQMVKAGYDFIRHPARTLNTIWNGIGKLNSEKIRQFLAAASGYDNYNAGGDRSKYQGGRHSVQVAMIVIGTVKILNKGQDVVKGAGEEMTGVQSFVPNTPGTNPVSDAIKNASTNGKLVRKIDNDKLLTKNIINGEEHVIVIDRTNEVYSGKATHNIDGVNDNVLKASNADEIIDMHQDLAINTEAKVYPQRWIDGKAFEKAINTDPSHPLKVQTASGVNLTGFERVSQVQIKLPDGSYMVADNVWYKSVGPNRYEIVVNETKLSSNAPFTTNQINFTNQVSTGNTNFTLRSSRFGQNFPQNAQLEVKAYVNTIGDGTPGISNYNVTKIY</sequence>